<dbReference type="PANTHER" id="PTHR48043">
    <property type="entry name" value="EG:EG0003.4 PROTEIN-RELATED"/>
    <property type="match status" value="1"/>
</dbReference>
<dbReference type="EMBL" id="WJQU01000002">
    <property type="protein sequence ID" value="KAJ6643627.1"/>
    <property type="molecule type" value="Genomic_DNA"/>
</dbReference>
<evidence type="ECO:0000256" key="5">
    <source>
        <dbReference type="RuleBase" id="RU362059"/>
    </source>
</evidence>
<dbReference type="InterPro" id="IPR002213">
    <property type="entry name" value="UDP_glucos_trans"/>
</dbReference>
<keyword evidence="5" id="KW-0472">Membrane</keyword>
<keyword evidence="5" id="KW-0732">Signal</keyword>
<proteinExistence type="inferred from homology"/>
<evidence type="ECO:0000256" key="4">
    <source>
        <dbReference type="RuleBase" id="RU003718"/>
    </source>
</evidence>
<dbReference type="CDD" id="cd03784">
    <property type="entry name" value="GT1_Gtf-like"/>
    <property type="match status" value="1"/>
</dbReference>
<feature type="signal peptide" evidence="5">
    <location>
        <begin position="1"/>
        <end position="25"/>
    </location>
</feature>
<organism evidence="6 7">
    <name type="scientific">Pseudolycoriella hygida</name>
    <dbReference type="NCBI Taxonomy" id="35572"/>
    <lineage>
        <taxon>Eukaryota</taxon>
        <taxon>Metazoa</taxon>
        <taxon>Ecdysozoa</taxon>
        <taxon>Arthropoda</taxon>
        <taxon>Hexapoda</taxon>
        <taxon>Insecta</taxon>
        <taxon>Pterygota</taxon>
        <taxon>Neoptera</taxon>
        <taxon>Endopterygota</taxon>
        <taxon>Diptera</taxon>
        <taxon>Nematocera</taxon>
        <taxon>Sciaroidea</taxon>
        <taxon>Sciaridae</taxon>
        <taxon>Pseudolycoriella</taxon>
    </lineage>
</organism>
<evidence type="ECO:0000256" key="1">
    <source>
        <dbReference type="ARBA" id="ARBA00009995"/>
    </source>
</evidence>
<accession>A0A9Q0N4W6</accession>
<keyword evidence="5" id="KW-1133">Transmembrane helix</keyword>
<dbReference type="GO" id="GO:0015020">
    <property type="term" value="F:glucuronosyltransferase activity"/>
    <property type="evidence" value="ECO:0007669"/>
    <property type="project" value="UniProtKB-EC"/>
</dbReference>
<dbReference type="InterPro" id="IPR050271">
    <property type="entry name" value="UDP-glycosyltransferase"/>
</dbReference>
<keyword evidence="5" id="KW-0812">Transmembrane</keyword>
<sequence>MDLKLGSVWIYLIVVLCHMIPLTKSENIVFFFGVSTYSHRVPAWPLAEALAENGHNVTFVSPFPSKSPNPKIYDYVPKILKEWVESWEDLEDVFSDRKTKNPISMWLMLPTFGIMMCEEIYKDEDFIRWVKSTKVDVVFLDALANDCAYGMVHYWDAKLILYNTAFPFAHFADVYGLPDESSSMPGVELAFPIDMSFSQRLVNALFPIAYNFYRKWTFFPELEEITRDKLGITNLPKFHEIERNTSLVFINAHYGEEFSRSLPPNVVSIGGIAYTGKRKPLPKDIAQFLEKSDGFIYISFGTYADFLQMDKPTQQAFIGAMRSLSHIQFLWKVDDLSLINEFPDNNVFISKWMPQQDILAHPKIRAFITHAGLVGLQEAIYNSVPLISFPIFGDQDYNAERIHRKEYGIRLEITTVTQVQLEDAINKILTDNKYRDNMKKVTSLFTDRPQNPLDTALWWTDFVIRHNKEELATLRPLTVGLSWWKRRQLDVWITVFGSLTALLSLIIYLLYKLLKFTFSTSSTKTVSSHGKKTQ</sequence>
<dbReference type="Proteomes" id="UP001151699">
    <property type="component" value="Chromosome B"/>
</dbReference>
<comment type="subcellular location">
    <subcellularLocation>
        <location evidence="5">Membrane</location>
        <topology evidence="5">Single-pass membrane protein</topology>
    </subcellularLocation>
</comment>
<keyword evidence="3 4" id="KW-0808">Transferase</keyword>
<evidence type="ECO:0000313" key="7">
    <source>
        <dbReference type="Proteomes" id="UP001151699"/>
    </source>
</evidence>
<keyword evidence="7" id="KW-1185">Reference proteome</keyword>
<feature type="transmembrane region" description="Helical" evidence="5">
    <location>
        <begin position="491"/>
        <end position="511"/>
    </location>
</feature>
<evidence type="ECO:0000313" key="6">
    <source>
        <dbReference type="EMBL" id="KAJ6643627.1"/>
    </source>
</evidence>
<protein>
    <recommendedName>
        <fullName evidence="5">UDP-glucuronosyltransferase</fullName>
        <ecNumber evidence="5">2.4.1.17</ecNumber>
    </recommendedName>
</protein>
<comment type="caution">
    <text evidence="6">The sequence shown here is derived from an EMBL/GenBank/DDBJ whole genome shotgun (WGS) entry which is preliminary data.</text>
</comment>
<dbReference type="FunFam" id="3.40.50.2000:FF:000021">
    <property type="entry name" value="UDP-glucuronosyltransferase"/>
    <property type="match status" value="1"/>
</dbReference>
<name>A0A9Q0N4W6_9DIPT</name>
<comment type="catalytic activity">
    <reaction evidence="5">
        <text>glucuronate acceptor + UDP-alpha-D-glucuronate = acceptor beta-D-glucuronoside + UDP + H(+)</text>
        <dbReference type="Rhea" id="RHEA:21032"/>
        <dbReference type="ChEBI" id="CHEBI:15378"/>
        <dbReference type="ChEBI" id="CHEBI:58052"/>
        <dbReference type="ChEBI" id="CHEBI:58223"/>
        <dbReference type="ChEBI" id="CHEBI:132367"/>
        <dbReference type="ChEBI" id="CHEBI:132368"/>
        <dbReference type="EC" id="2.4.1.17"/>
    </reaction>
</comment>
<dbReference type="SUPFAM" id="SSF53756">
    <property type="entry name" value="UDP-Glycosyltransferase/glycogen phosphorylase"/>
    <property type="match status" value="1"/>
</dbReference>
<dbReference type="InterPro" id="IPR035595">
    <property type="entry name" value="UDP_glycos_trans_CS"/>
</dbReference>
<dbReference type="GO" id="GO:0016020">
    <property type="term" value="C:membrane"/>
    <property type="evidence" value="ECO:0007669"/>
    <property type="project" value="UniProtKB-SubCell"/>
</dbReference>
<dbReference type="Pfam" id="PF00201">
    <property type="entry name" value="UDPGT"/>
    <property type="match status" value="1"/>
</dbReference>
<dbReference type="Gene3D" id="3.40.50.2000">
    <property type="entry name" value="Glycogen Phosphorylase B"/>
    <property type="match status" value="2"/>
</dbReference>
<reference evidence="6" key="1">
    <citation type="submission" date="2022-07" db="EMBL/GenBank/DDBJ databases">
        <authorList>
            <person name="Trinca V."/>
            <person name="Uliana J.V.C."/>
            <person name="Torres T.T."/>
            <person name="Ward R.J."/>
            <person name="Monesi N."/>
        </authorList>
    </citation>
    <scope>NUCLEOTIDE SEQUENCE</scope>
    <source>
        <strain evidence="6">HSMRA1968</strain>
        <tissue evidence="6">Whole embryos</tissue>
    </source>
</reference>
<evidence type="ECO:0000256" key="3">
    <source>
        <dbReference type="ARBA" id="ARBA00022679"/>
    </source>
</evidence>
<gene>
    <name evidence="6" type="primary">UTG2_16</name>
    <name evidence="6" type="ORF">Bhyg_08590</name>
</gene>
<dbReference type="PROSITE" id="PS00375">
    <property type="entry name" value="UDPGT"/>
    <property type="match status" value="1"/>
</dbReference>
<comment type="similarity">
    <text evidence="1 4">Belongs to the UDP-glycosyltransferase family.</text>
</comment>
<keyword evidence="2 4" id="KW-0328">Glycosyltransferase</keyword>
<dbReference type="AlphaFoldDB" id="A0A9Q0N4W6"/>
<feature type="chain" id="PRO_5040534970" description="UDP-glucuronosyltransferase" evidence="5">
    <location>
        <begin position="26"/>
        <end position="534"/>
    </location>
</feature>
<dbReference type="PANTHER" id="PTHR48043:SF27">
    <property type="entry name" value="UDP-GLUCURONOSYLTRANSFERASE"/>
    <property type="match status" value="1"/>
</dbReference>
<dbReference type="OrthoDB" id="5835829at2759"/>
<dbReference type="EC" id="2.4.1.17" evidence="5"/>
<evidence type="ECO:0000256" key="2">
    <source>
        <dbReference type="ARBA" id="ARBA00022676"/>
    </source>
</evidence>